<accession>A0A3N0GZG9</accession>
<dbReference type="SMART" id="SM00347">
    <property type="entry name" value="HTH_MARR"/>
    <property type="match status" value="1"/>
</dbReference>
<dbReference type="InterPro" id="IPR036390">
    <property type="entry name" value="WH_DNA-bd_sf"/>
</dbReference>
<dbReference type="Gene3D" id="1.10.10.10">
    <property type="entry name" value="Winged helix-like DNA-binding domain superfamily/Winged helix DNA-binding domain"/>
    <property type="match status" value="1"/>
</dbReference>
<feature type="domain" description="HTH marR-type" evidence="1">
    <location>
        <begin position="20"/>
        <end position="149"/>
    </location>
</feature>
<evidence type="ECO:0000313" key="2">
    <source>
        <dbReference type="EMBL" id="RNM17502.1"/>
    </source>
</evidence>
<protein>
    <submittedName>
        <fullName evidence="2">MarR family transcriptional regulator</fullName>
    </submittedName>
</protein>
<dbReference type="InterPro" id="IPR000835">
    <property type="entry name" value="HTH_MarR-typ"/>
</dbReference>
<dbReference type="PANTHER" id="PTHR39515">
    <property type="entry name" value="CONSERVED PROTEIN"/>
    <property type="match status" value="1"/>
</dbReference>
<dbReference type="EMBL" id="RJSF01000003">
    <property type="protein sequence ID" value="RNM17502.1"/>
    <property type="molecule type" value="Genomic_DNA"/>
</dbReference>
<dbReference type="Proteomes" id="UP000279994">
    <property type="component" value="Unassembled WGS sequence"/>
</dbReference>
<dbReference type="Pfam" id="PF12802">
    <property type="entry name" value="MarR_2"/>
    <property type="match status" value="1"/>
</dbReference>
<dbReference type="PANTHER" id="PTHR39515:SF2">
    <property type="entry name" value="HTH-TYPE TRANSCRIPTIONAL REGULATOR RV0880"/>
    <property type="match status" value="1"/>
</dbReference>
<evidence type="ECO:0000313" key="3">
    <source>
        <dbReference type="Proteomes" id="UP000279994"/>
    </source>
</evidence>
<dbReference type="AlphaFoldDB" id="A0A3N0GZG9"/>
<organism evidence="2 3">
    <name type="scientific">Nocardioides pocheonensis</name>
    <dbReference type="NCBI Taxonomy" id="661485"/>
    <lineage>
        <taxon>Bacteria</taxon>
        <taxon>Bacillati</taxon>
        <taxon>Actinomycetota</taxon>
        <taxon>Actinomycetes</taxon>
        <taxon>Propionibacteriales</taxon>
        <taxon>Nocardioidaceae</taxon>
        <taxon>Nocardioides</taxon>
    </lineage>
</organism>
<gene>
    <name evidence="2" type="ORF">EFL26_01590</name>
</gene>
<evidence type="ECO:0000259" key="1">
    <source>
        <dbReference type="PROSITE" id="PS50995"/>
    </source>
</evidence>
<name>A0A3N0GZG9_9ACTN</name>
<dbReference type="Gene3D" id="1.10.287.100">
    <property type="match status" value="1"/>
</dbReference>
<keyword evidence="3" id="KW-1185">Reference proteome</keyword>
<dbReference type="SUPFAM" id="SSF46785">
    <property type="entry name" value="Winged helix' DNA-binding domain"/>
    <property type="match status" value="1"/>
</dbReference>
<comment type="caution">
    <text evidence="2">The sequence shown here is derived from an EMBL/GenBank/DDBJ whole genome shotgun (WGS) entry which is preliminary data.</text>
</comment>
<reference evidence="2 3" key="1">
    <citation type="submission" date="2018-11" db="EMBL/GenBank/DDBJ databases">
        <authorList>
            <person name="Li F."/>
        </authorList>
    </citation>
    <scope>NUCLEOTIDE SEQUENCE [LARGE SCALE GENOMIC DNA]</scope>
    <source>
        <strain evidence="2 3">Gsoil 818</strain>
    </source>
</reference>
<dbReference type="InterPro" id="IPR036388">
    <property type="entry name" value="WH-like_DNA-bd_sf"/>
</dbReference>
<dbReference type="PROSITE" id="PS50995">
    <property type="entry name" value="HTH_MARR_2"/>
    <property type="match status" value="1"/>
</dbReference>
<proteinExistence type="predicted"/>
<dbReference type="InterPro" id="IPR052526">
    <property type="entry name" value="HTH-type_Bedaq_tolerance"/>
</dbReference>
<dbReference type="GO" id="GO:0003700">
    <property type="term" value="F:DNA-binding transcription factor activity"/>
    <property type="evidence" value="ECO:0007669"/>
    <property type="project" value="InterPro"/>
</dbReference>
<sequence>MLSTMTPTVEAVARTDAGLASQLRVSVMRLARRLRNERDPQNSLGVGAISVLGVLLRHGEQTVGQLAAHERVQPPSMTRTVGCLVDEGYAVRRPSETDGRSTLVAISEKGRQTLLADRRRREAWLARQLKDLTPEERDLLRQVAPLIERLASA</sequence>
<dbReference type="OrthoDB" id="9804055at2"/>